<dbReference type="RefSeq" id="WP_189573573.1">
    <property type="nucleotide sequence ID" value="NZ_BMXU01000001.1"/>
</dbReference>
<dbReference type="InterPro" id="IPR036291">
    <property type="entry name" value="NAD(P)-bd_dom_sf"/>
</dbReference>
<dbReference type="Gene3D" id="3.40.50.720">
    <property type="entry name" value="NAD(P)-binding Rossmann-like Domain"/>
    <property type="match status" value="1"/>
</dbReference>
<evidence type="ECO:0000259" key="1">
    <source>
        <dbReference type="Pfam" id="PF01370"/>
    </source>
</evidence>
<accession>A0ABV7MAD8</accession>
<dbReference type="CDD" id="cd05271">
    <property type="entry name" value="NDUFA9_like_SDR_a"/>
    <property type="match status" value="1"/>
</dbReference>
<dbReference type="EMBL" id="JBHRVA010000002">
    <property type="protein sequence ID" value="MFC3301827.1"/>
    <property type="molecule type" value="Genomic_DNA"/>
</dbReference>
<dbReference type="InterPro" id="IPR001509">
    <property type="entry name" value="Epimerase_deHydtase"/>
</dbReference>
<sequence length="320" mass="34708">MAKLVTVFGASGFLGRHVVRELAKRGHRVRAAVRHPHQAVFLQPMGVVGQIHLFQSNIRYRHSVADALAGADACVNLVGILAPKGKQKFDTVQAKGAEFVAEECAREGITNLVHVSAIGADKDSDSDYARTKGEGEEAVRRNVPAASIVRPSIVFGPQDEFFNKFAAMARISPVLPLIGGGKTRFQPVYVDDVADAIVKLIDGEAPAGEIYELGGPEILTFKECLELMLKIIDRRRLLVPVPWPVAEAMGAAGSLASRLPFVEAPITADQVKLLRKDNVVGEGVKTFADLGIEPETLDAILPTYLFRYRKHGQFSPEVPV</sequence>
<dbReference type="Proteomes" id="UP001595607">
    <property type="component" value="Unassembled WGS sequence"/>
</dbReference>
<evidence type="ECO:0000313" key="2">
    <source>
        <dbReference type="EMBL" id="MFC3301827.1"/>
    </source>
</evidence>
<gene>
    <name evidence="2" type="ORF">ACFONP_03700</name>
</gene>
<keyword evidence="3" id="KW-1185">Reference proteome</keyword>
<comment type="caution">
    <text evidence="2">The sequence shown here is derived from an EMBL/GenBank/DDBJ whole genome shotgun (WGS) entry which is preliminary data.</text>
</comment>
<reference evidence="3" key="1">
    <citation type="journal article" date="2019" name="Int. J. Syst. Evol. Microbiol.">
        <title>The Global Catalogue of Microorganisms (GCM) 10K type strain sequencing project: providing services to taxonomists for standard genome sequencing and annotation.</title>
        <authorList>
            <consortium name="The Broad Institute Genomics Platform"/>
            <consortium name="The Broad Institute Genome Sequencing Center for Infectious Disease"/>
            <person name="Wu L."/>
            <person name="Ma J."/>
        </authorList>
    </citation>
    <scope>NUCLEOTIDE SEQUENCE [LARGE SCALE GENOMIC DNA]</scope>
    <source>
        <strain evidence="3">KCTC 22245</strain>
    </source>
</reference>
<dbReference type="SUPFAM" id="SSF51735">
    <property type="entry name" value="NAD(P)-binding Rossmann-fold domains"/>
    <property type="match status" value="1"/>
</dbReference>
<dbReference type="Pfam" id="PF01370">
    <property type="entry name" value="Epimerase"/>
    <property type="match status" value="1"/>
</dbReference>
<protein>
    <submittedName>
        <fullName evidence="2">Complex I NDUFA9 subunit family protein</fullName>
    </submittedName>
</protein>
<dbReference type="PANTHER" id="PTHR12126:SF11">
    <property type="entry name" value="NADH DEHYDROGENASE [UBIQUINONE] 1 ALPHA SUBCOMPLEX SUBUNIT 9, MITOCHONDRIAL"/>
    <property type="match status" value="1"/>
</dbReference>
<feature type="domain" description="NAD-dependent epimerase/dehydratase" evidence="1">
    <location>
        <begin position="5"/>
        <end position="214"/>
    </location>
</feature>
<evidence type="ECO:0000313" key="3">
    <source>
        <dbReference type="Proteomes" id="UP001595607"/>
    </source>
</evidence>
<name>A0ABV7MAD8_9PROT</name>
<organism evidence="2 3">
    <name type="scientific">Parvularcula lutaonensis</name>
    <dbReference type="NCBI Taxonomy" id="491923"/>
    <lineage>
        <taxon>Bacteria</taxon>
        <taxon>Pseudomonadati</taxon>
        <taxon>Pseudomonadota</taxon>
        <taxon>Alphaproteobacteria</taxon>
        <taxon>Parvularculales</taxon>
        <taxon>Parvularculaceae</taxon>
        <taxon>Parvularcula</taxon>
    </lineage>
</organism>
<proteinExistence type="predicted"/>
<dbReference type="PANTHER" id="PTHR12126">
    <property type="entry name" value="NADH-UBIQUINONE OXIDOREDUCTASE 39 KDA SUBUNIT-RELATED"/>
    <property type="match status" value="1"/>
</dbReference>
<dbReference type="InterPro" id="IPR051207">
    <property type="entry name" value="ComplexI_NDUFA9_subunit"/>
</dbReference>